<feature type="signal peptide" evidence="2">
    <location>
        <begin position="1"/>
        <end position="22"/>
    </location>
</feature>
<evidence type="ECO:0000313" key="4">
    <source>
        <dbReference type="EMBL" id="UPU34071.1"/>
    </source>
</evidence>
<dbReference type="Proteomes" id="UP000568888">
    <property type="component" value="Unassembled WGS sequence"/>
</dbReference>
<dbReference type="RefSeq" id="WP_183349950.1">
    <property type="nucleotide sequence ID" value="NZ_BLXY01000011.1"/>
</dbReference>
<proteinExistence type="predicted"/>
<name>A0A6V8N0S5_9BACT</name>
<protein>
    <recommendedName>
        <fullName evidence="7">DUF4148 domain-containing protein</fullName>
    </recommendedName>
</protein>
<reference evidence="4" key="3">
    <citation type="submission" date="2022-04" db="EMBL/GenBank/DDBJ databases">
        <authorList>
            <person name="Liu G."/>
        </authorList>
    </citation>
    <scope>NUCLEOTIDE SEQUENCE</scope>
    <source>
        <strain evidence="4">RG22</strain>
    </source>
</reference>
<dbReference type="AlphaFoldDB" id="A0A6V8N0S5"/>
<sequence>MKKMMSAIAALAVTMSLATAQAAPEPAPLQGAKEAEAKPALQASAAKTAAPLRERALRSEIKARGAETRKRLLEENNAPQVPGRQ</sequence>
<dbReference type="EMBL" id="BLXY01000011">
    <property type="protein sequence ID" value="GFO65654.1"/>
    <property type="molecule type" value="Genomic_DNA"/>
</dbReference>
<reference evidence="5" key="1">
    <citation type="submission" date="2020-06" db="EMBL/GenBank/DDBJ databases">
        <title>Draft genomic sequecing of Geomonas sp. Red736.</title>
        <authorList>
            <person name="Itoh H."/>
            <person name="Xu Z.X."/>
            <person name="Ushijima N."/>
            <person name="Masuda Y."/>
            <person name="Shiratori Y."/>
            <person name="Senoo K."/>
        </authorList>
    </citation>
    <scope>NUCLEOTIDE SEQUENCE [LARGE SCALE GENOMIC DNA]</scope>
    <source>
        <strain evidence="5">Red736</strain>
    </source>
</reference>
<evidence type="ECO:0008006" key="7">
    <source>
        <dbReference type="Google" id="ProtNLM"/>
    </source>
</evidence>
<dbReference type="EMBL" id="CP096574">
    <property type="protein sequence ID" value="UPU34071.1"/>
    <property type="molecule type" value="Genomic_DNA"/>
</dbReference>
<gene>
    <name evidence="3" type="ORF">GMPD_35730</name>
    <name evidence="4" type="ORF">M1B72_11460</name>
</gene>
<keyword evidence="6" id="KW-1185">Reference proteome</keyword>
<evidence type="ECO:0000256" key="2">
    <source>
        <dbReference type="SAM" id="SignalP"/>
    </source>
</evidence>
<keyword evidence="2" id="KW-0732">Signal</keyword>
<dbReference type="Proteomes" id="UP000831485">
    <property type="component" value="Chromosome"/>
</dbReference>
<evidence type="ECO:0000256" key="1">
    <source>
        <dbReference type="SAM" id="MobiDB-lite"/>
    </source>
</evidence>
<evidence type="ECO:0000313" key="3">
    <source>
        <dbReference type="EMBL" id="GFO65654.1"/>
    </source>
</evidence>
<organism evidence="3 5">
    <name type="scientific">Geomonas paludis</name>
    <dbReference type="NCBI Taxonomy" id="2740185"/>
    <lineage>
        <taxon>Bacteria</taxon>
        <taxon>Pseudomonadati</taxon>
        <taxon>Thermodesulfobacteriota</taxon>
        <taxon>Desulfuromonadia</taxon>
        <taxon>Geobacterales</taxon>
        <taxon>Geobacteraceae</taxon>
        <taxon>Geomonas</taxon>
    </lineage>
</organism>
<reference evidence="3" key="2">
    <citation type="journal article" date="2021" name="Int. J. Syst. Evol. Microbiol.">
        <title>Geomonas silvestris sp. nov., Geomonas paludis sp. nov. and Geomonas limicola sp. nov., isolated from terrestrial environments, and emended description of the genus Geomonas.</title>
        <authorList>
            <person name="Itoh H."/>
            <person name="Xu Z."/>
            <person name="Masuda Y."/>
            <person name="Ushijima N."/>
            <person name="Hayakawa C."/>
            <person name="Shiratori Y."/>
            <person name="Senoo K."/>
        </authorList>
    </citation>
    <scope>NUCLEOTIDE SEQUENCE</scope>
    <source>
        <strain evidence="3">Red736</strain>
    </source>
</reference>
<feature type="chain" id="PRO_5028308069" description="DUF4148 domain-containing protein" evidence="2">
    <location>
        <begin position="23"/>
        <end position="85"/>
    </location>
</feature>
<feature type="region of interest" description="Disordered" evidence="1">
    <location>
        <begin position="20"/>
        <end position="55"/>
    </location>
</feature>
<evidence type="ECO:0000313" key="5">
    <source>
        <dbReference type="Proteomes" id="UP000568888"/>
    </source>
</evidence>
<evidence type="ECO:0000313" key="6">
    <source>
        <dbReference type="Proteomes" id="UP000831485"/>
    </source>
</evidence>
<accession>A0A6V8N0S5</accession>